<evidence type="ECO:0008006" key="3">
    <source>
        <dbReference type="Google" id="ProtNLM"/>
    </source>
</evidence>
<keyword evidence="2" id="KW-1185">Reference proteome</keyword>
<dbReference type="InterPro" id="IPR033369">
    <property type="entry name" value="C19orf12"/>
</dbReference>
<evidence type="ECO:0000313" key="2">
    <source>
        <dbReference type="Proteomes" id="UP000024635"/>
    </source>
</evidence>
<reference evidence="2" key="1">
    <citation type="journal article" date="2015" name="Nat. Genet.">
        <title>The genome and transcriptome of the zoonotic hookworm Ancylostoma ceylanicum identify infection-specific gene families.</title>
        <authorList>
            <person name="Schwarz E.M."/>
            <person name="Hu Y."/>
            <person name="Antoshechkin I."/>
            <person name="Miller M.M."/>
            <person name="Sternberg P.W."/>
            <person name="Aroian R.V."/>
        </authorList>
    </citation>
    <scope>NUCLEOTIDE SEQUENCE</scope>
    <source>
        <strain evidence="2">HY135</strain>
    </source>
</reference>
<accession>A0A016UXA7</accession>
<protein>
    <recommendedName>
        <fullName evidence="3">Glycine zipper domain-containing protein</fullName>
    </recommendedName>
</protein>
<dbReference type="Pfam" id="PF20721">
    <property type="entry name" value="C19orf12"/>
    <property type="match status" value="1"/>
</dbReference>
<proteinExistence type="predicted"/>
<gene>
    <name evidence="1" type="primary">Acey_s0023.g832</name>
    <name evidence="1" type="ORF">Y032_0023g832</name>
</gene>
<sequence length="189" mass="20687">MFRRICSELPLSCARQDQSTHAGLSGSAGEILETVVRQHFWLSLHFITASFSGIQEHSSTMSIEYFNEVLEIMQNYGPLRRTVLGVAKQAGCTAAGTAAGGLLMGPLGALVGGVMGAIYGYRCSDEYDSLILTLRSMTDTEKRRASAQIQRLVGSASIQDFLRYIATELHRKHLINLLLENISGKTMSQ</sequence>
<evidence type="ECO:0000313" key="1">
    <source>
        <dbReference type="EMBL" id="EYC20029.1"/>
    </source>
</evidence>
<comment type="caution">
    <text evidence="1">The sequence shown here is derived from an EMBL/GenBank/DDBJ whole genome shotgun (WGS) entry which is preliminary data.</text>
</comment>
<dbReference type="EMBL" id="JARK01001359">
    <property type="protein sequence ID" value="EYC20029.1"/>
    <property type="molecule type" value="Genomic_DNA"/>
</dbReference>
<dbReference type="AlphaFoldDB" id="A0A016UXA7"/>
<name>A0A016UXA7_9BILA</name>
<dbReference type="Proteomes" id="UP000024635">
    <property type="component" value="Unassembled WGS sequence"/>
</dbReference>
<dbReference type="OrthoDB" id="5805760at2759"/>
<organism evidence="1 2">
    <name type="scientific">Ancylostoma ceylanicum</name>
    <dbReference type="NCBI Taxonomy" id="53326"/>
    <lineage>
        <taxon>Eukaryota</taxon>
        <taxon>Metazoa</taxon>
        <taxon>Ecdysozoa</taxon>
        <taxon>Nematoda</taxon>
        <taxon>Chromadorea</taxon>
        <taxon>Rhabditida</taxon>
        <taxon>Rhabditina</taxon>
        <taxon>Rhabditomorpha</taxon>
        <taxon>Strongyloidea</taxon>
        <taxon>Ancylostomatidae</taxon>
        <taxon>Ancylostomatinae</taxon>
        <taxon>Ancylostoma</taxon>
    </lineage>
</organism>